<proteinExistence type="predicted"/>
<reference evidence="1 2" key="2">
    <citation type="journal article" date="2012" name="Stand. Genomic Sci.">
        <title>Complete genome sequence of the aquatic bacterium Runella slithyformis type strain (LSU 4(T)).</title>
        <authorList>
            <person name="Copeland A."/>
            <person name="Zhang X."/>
            <person name="Misra M."/>
            <person name="Lapidus A."/>
            <person name="Nolan M."/>
            <person name="Lucas S."/>
            <person name="Deshpande S."/>
            <person name="Cheng J.F."/>
            <person name="Tapia R."/>
            <person name="Goodwin L.A."/>
            <person name="Pitluck S."/>
            <person name="Liolios K."/>
            <person name="Pagani I."/>
            <person name="Ivanova N."/>
            <person name="Mikhailova N."/>
            <person name="Pati A."/>
            <person name="Chen A."/>
            <person name="Palaniappan K."/>
            <person name="Land M."/>
            <person name="Hauser L."/>
            <person name="Pan C."/>
            <person name="Jeffries C.D."/>
            <person name="Detter J.C."/>
            <person name="Brambilla E.M."/>
            <person name="Rohde M."/>
            <person name="Djao O.D."/>
            <person name="Goker M."/>
            <person name="Sikorski J."/>
            <person name="Tindall B.J."/>
            <person name="Woyke T."/>
            <person name="Bristow J."/>
            <person name="Eisen J.A."/>
            <person name="Markowitz V."/>
            <person name="Hugenholtz P."/>
            <person name="Kyrpides N.C."/>
            <person name="Klenk H.P."/>
            <person name="Mavromatis K."/>
        </authorList>
    </citation>
    <scope>NUCLEOTIDE SEQUENCE [LARGE SCALE GENOMIC DNA]</scope>
    <source>
        <strain evidence="2">ATCC 29530 / DSM 19594 / LMG 11500 / NCIMB 11436 / LSU 4</strain>
    </source>
</reference>
<dbReference type="AlphaFoldDB" id="A0A7U3ZMI1"/>
<dbReference type="Proteomes" id="UP000000493">
    <property type="component" value="Chromosome"/>
</dbReference>
<dbReference type="RefSeq" id="WP_013929225.1">
    <property type="nucleotide sequence ID" value="NC_015703.1"/>
</dbReference>
<gene>
    <name evidence="1" type="ordered locus">Runsl_3561</name>
</gene>
<protein>
    <submittedName>
        <fullName evidence="1">Uncharacterized protein</fullName>
    </submittedName>
</protein>
<name>A0A7U3ZMI1_RUNSL</name>
<sequence length="120" mass="13711">MSVSKQSYIPVVVEWVKRKGYEQIRANMEGFEVPIAYERQNDDERFIPDVTGKQLLEQSYFEIILKGDSPDKIVSKLRLLSMLVSQKGGRLFLMTPPGNLNFAKELVTKYSINGEIVKIA</sequence>
<organism evidence="1 2">
    <name type="scientific">Runella slithyformis (strain ATCC 29530 / DSM 19594 / LMG 11500 / NCIMB 11436 / LSU 4)</name>
    <dbReference type="NCBI Taxonomy" id="761193"/>
    <lineage>
        <taxon>Bacteria</taxon>
        <taxon>Pseudomonadati</taxon>
        <taxon>Bacteroidota</taxon>
        <taxon>Cytophagia</taxon>
        <taxon>Cytophagales</taxon>
        <taxon>Spirosomataceae</taxon>
        <taxon>Runella</taxon>
    </lineage>
</organism>
<keyword evidence="2" id="KW-1185">Reference proteome</keyword>
<dbReference type="EMBL" id="CP002859">
    <property type="protein sequence ID" value="AEI49922.1"/>
    <property type="molecule type" value="Genomic_DNA"/>
</dbReference>
<dbReference type="KEGG" id="rsi:Runsl_3561"/>
<accession>A0A7U3ZMI1</accession>
<evidence type="ECO:0000313" key="1">
    <source>
        <dbReference type="EMBL" id="AEI49922.1"/>
    </source>
</evidence>
<evidence type="ECO:0000313" key="2">
    <source>
        <dbReference type="Proteomes" id="UP000000493"/>
    </source>
</evidence>
<reference evidence="2" key="1">
    <citation type="submission" date="2011-06" db="EMBL/GenBank/DDBJ databases">
        <title>The complete genome of chromosome of Runella slithyformis DSM 19594.</title>
        <authorList>
            <consortium name="US DOE Joint Genome Institute (JGI-PGF)"/>
            <person name="Lucas S."/>
            <person name="Han J."/>
            <person name="Lapidus A."/>
            <person name="Bruce D."/>
            <person name="Goodwin L."/>
            <person name="Pitluck S."/>
            <person name="Peters L."/>
            <person name="Kyrpides N."/>
            <person name="Mavromatis K."/>
            <person name="Ivanova N."/>
            <person name="Ovchinnikova G."/>
            <person name="Zhang X."/>
            <person name="Misra M."/>
            <person name="Detter J.C."/>
            <person name="Tapia R."/>
            <person name="Han C."/>
            <person name="Land M."/>
            <person name="Hauser L."/>
            <person name="Markowitz V."/>
            <person name="Cheng J.-F."/>
            <person name="Hugenholtz P."/>
            <person name="Woyke T."/>
            <person name="Wu D."/>
            <person name="Tindall B."/>
            <person name="Faehrich R."/>
            <person name="Brambilla E."/>
            <person name="Klenk H.-P."/>
            <person name="Eisen J.A."/>
        </authorList>
    </citation>
    <scope>NUCLEOTIDE SEQUENCE [LARGE SCALE GENOMIC DNA]</scope>
    <source>
        <strain evidence="2">ATCC 29530 / DSM 19594 / LMG 11500 / NCIMB 11436 / LSU 4</strain>
    </source>
</reference>